<keyword evidence="8" id="KW-1185">Reference proteome</keyword>
<dbReference type="PROSITE" id="PS01039">
    <property type="entry name" value="SBP_BACTERIAL_3"/>
    <property type="match status" value="1"/>
</dbReference>
<evidence type="ECO:0000256" key="2">
    <source>
        <dbReference type="ARBA" id="ARBA00010333"/>
    </source>
</evidence>
<comment type="similarity">
    <text evidence="2 4">Belongs to the bacterial solute-binding protein 3 family.</text>
</comment>
<dbReference type="GO" id="GO:0016020">
    <property type="term" value="C:membrane"/>
    <property type="evidence" value="ECO:0007669"/>
    <property type="project" value="InterPro"/>
</dbReference>
<name>A0A6A7Y5W2_9HYPH</name>
<comment type="subcellular location">
    <subcellularLocation>
        <location evidence="1">Cell envelope</location>
    </subcellularLocation>
</comment>
<evidence type="ECO:0000256" key="4">
    <source>
        <dbReference type="RuleBase" id="RU003744"/>
    </source>
</evidence>
<reference evidence="7 8" key="1">
    <citation type="submission" date="2019-09" db="EMBL/GenBank/DDBJ databases">
        <title>Segnochrobactrum spirostomi gen. nov., sp. nov., isolated from the ciliate Spirostomum cf. yagiui and description of a novel family, Segnochrobactraceae fam. nov. within the order Rhizobiales of the class Alphaproteobacteria.</title>
        <authorList>
            <person name="Akter S."/>
            <person name="Shazib S.U.A."/>
            <person name="Shin M.K."/>
        </authorList>
    </citation>
    <scope>NUCLEOTIDE SEQUENCE [LARGE SCALE GENOMIC DNA]</scope>
    <source>
        <strain evidence="7 8">Sp-1</strain>
    </source>
</reference>
<dbReference type="NCBIfam" id="NF008426">
    <property type="entry name" value="PRK11260.1"/>
    <property type="match status" value="1"/>
</dbReference>
<dbReference type="GO" id="GO:0030313">
    <property type="term" value="C:cell envelope"/>
    <property type="evidence" value="ECO:0007669"/>
    <property type="project" value="UniProtKB-SubCell"/>
</dbReference>
<organism evidence="7 8">
    <name type="scientific">Segnochrobactrum spirostomi</name>
    <dbReference type="NCBI Taxonomy" id="2608987"/>
    <lineage>
        <taxon>Bacteria</taxon>
        <taxon>Pseudomonadati</taxon>
        <taxon>Pseudomonadota</taxon>
        <taxon>Alphaproteobacteria</taxon>
        <taxon>Hyphomicrobiales</taxon>
        <taxon>Segnochrobactraceae</taxon>
        <taxon>Segnochrobactrum</taxon>
    </lineage>
</organism>
<evidence type="ECO:0000259" key="6">
    <source>
        <dbReference type="SMART" id="SM00079"/>
    </source>
</evidence>
<evidence type="ECO:0000256" key="1">
    <source>
        <dbReference type="ARBA" id="ARBA00004196"/>
    </source>
</evidence>
<dbReference type="SMART" id="SM00079">
    <property type="entry name" value="PBPe"/>
    <property type="match status" value="1"/>
</dbReference>
<dbReference type="Pfam" id="PF00497">
    <property type="entry name" value="SBP_bac_3"/>
    <property type="match status" value="1"/>
</dbReference>
<evidence type="ECO:0000313" key="7">
    <source>
        <dbReference type="EMBL" id="MQT14640.1"/>
    </source>
</evidence>
<dbReference type="RefSeq" id="WP_153487397.1">
    <property type="nucleotide sequence ID" value="NZ_VWNA01000002.1"/>
</dbReference>
<dbReference type="InterPro" id="IPR001320">
    <property type="entry name" value="Iontro_rcpt_C"/>
</dbReference>
<dbReference type="InterPro" id="IPR001638">
    <property type="entry name" value="Solute-binding_3/MltF_N"/>
</dbReference>
<dbReference type="PANTHER" id="PTHR35936:SF35">
    <property type="entry name" value="L-CYSTINE-BINDING PROTEIN TCYJ"/>
    <property type="match status" value="1"/>
</dbReference>
<accession>A0A6A7Y5W2</accession>
<dbReference type="SUPFAM" id="SSF53850">
    <property type="entry name" value="Periplasmic binding protein-like II"/>
    <property type="match status" value="1"/>
</dbReference>
<dbReference type="PANTHER" id="PTHR35936">
    <property type="entry name" value="MEMBRANE-BOUND LYTIC MUREIN TRANSGLYCOSYLASE F"/>
    <property type="match status" value="1"/>
</dbReference>
<dbReference type="EMBL" id="VWNA01000002">
    <property type="protein sequence ID" value="MQT14640.1"/>
    <property type="molecule type" value="Genomic_DNA"/>
</dbReference>
<evidence type="ECO:0000259" key="5">
    <source>
        <dbReference type="SMART" id="SM00062"/>
    </source>
</evidence>
<protein>
    <submittedName>
        <fullName evidence="7">Cystine ABC transporter substrate-binding protein</fullName>
    </submittedName>
</protein>
<sequence length="269" mass="28847">MPFPSAARRWRGRAIAFLAALVVAGAGVPARAGSVYDHIEATHQLVVGMEGTYPPFNFQDSSGKLVGFEVDFANALAAELKVKPVFQLSNWSGLLGALQSGRVDVVINQVADTPEREKIFDFSEPYSYSGIQIVVKKGNPDNITGPETLAGKTVAAGLGTNYGQWLVKNVPTAIPRTYDDNVTPYQDLAAGRIDAVLNDRLVVADIVKRTGNVFEIVGKPFDPQGSSIALPKDAELQAALNHAIDALRANGTLKTISEKWFGIDVTARP</sequence>
<dbReference type="Gene3D" id="3.40.190.10">
    <property type="entry name" value="Periplasmic binding protein-like II"/>
    <property type="match status" value="2"/>
</dbReference>
<proteinExistence type="inferred from homology"/>
<gene>
    <name evidence="7" type="primary">tcyJ</name>
    <name evidence="7" type="ORF">F0357_18660</name>
</gene>
<dbReference type="GO" id="GO:0015276">
    <property type="term" value="F:ligand-gated monoatomic ion channel activity"/>
    <property type="evidence" value="ECO:0007669"/>
    <property type="project" value="InterPro"/>
</dbReference>
<keyword evidence="3" id="KW-0732">Signal</keyword>
<dbReference type="Proteomes" id="UP000332515">
    <property type="component" value="Unassembled WGS sequence"/>
</dbReference>
<comment type="caution">
    <text evidence="7">The sequence shown here is derived from an EMBL/GenBank/DDBJ whole genome shotgun (WGS) entry which is preliminary data.</text>
</comment>
<evidence type="ECO:0000313" key="8">
    <source>
        <dbReference type="Proteomes" id="UP000332515"/>
    </source>
</evidence>
<dbReference type="InterPro" id="IPR018313">
    <property type="entry name" value="SBP_3_CS"/>
</dbReference>
<feature type="domain" description="Ionotropic glutamate receptor C-terminal" evidence="6">
    <location>
        <begin position="44"/>
        <end position="263"/>
    </location>
</feature>
<dbReference type="AlphaFoldDB" id="A0A6A7Y5W2"/>
<dbReference type="SMART" id="SM00062">
    <property type="entry name" value="PBPb"/>
    <property type="match status" value="1"/>
</dbReference>
<feature type="domain" description="Solute-binding protein family 3/N-terminal" evidence="5">
    <location>
        <begin position="44"/>
        <end position="264"/>
    </location>
</feature>
<evidence type="ECO:0000256" key="3">
    <source>
        <dbReference type="ARBA" id="ARBA00022729"/>
    </source>
</evidence>